<dbReference type="EMBL" id="CAJNOL010002429">
    <property type="protein sequence ID" value="CAF1499640.1"/>
    <property type="molecule type" value="Genomic_DNA"/>
</dbReference>
<feature type="domain" description="Reverse transcriptase" evidence="1">
    <location>
        <begin position="1"/>
        <end position="221"/>
    </location>
</feature>
<proteinExistence type="predicted"/>
<dbReference type="Proteomes" id="UP000663870">
    <property type="component" value="Unassembled WGS sequence"/>
</dbReference>
<dbReference type="AlphaFoldDB" id="A0A814XSU7"/>
<accession>A0A814XSU7</accession>
<dbReference type="InterPro" id="IPR000477">
    <property type="entry name" value="RT_dom"/>
</dbReference>
<comment type="caution">
    <text evidence="2">The sequence shown here is derived from an EMBL/GenBank/DDBJ whole genome shotgun (WGS) entry which is preliminary data.</text>
</comment>
<dbReference type="CDD" id="cd01650">
    <property type="entry name" value="RT_nLTR_like"/>
    <property type="match status" value="1"/>
</dbReference>
<dbReference type="SUPFAM" id="SSF56672">
    <property type="entry name" value="DNA/RNA polymerases"/>
    <property type="match status" value="1"/>
</dbReference>
<sequence>MFKELNERNILPLHQAGFRSHRNTMYNIIRLERYAREQLQKRQHSAVIFFDIKAAFDTVWFDGIIYKLFDLRLPDYLICYIISFLDNRTASIEIENILSKLILLKSGTPQGSPLSPLLYIIYTSDSMNSIHQHTEYGLFADDAALWTTSNTITNLNYRLQSSINEFQKWCSSWKLTIQPTKTELLYFSPHPRKKYRKKLEIEVEDIIIKPTSSARYLGVIFDHKLDWRTQVKHVETKVASRISLLRFLSKLNPNANLNTMLTLYKSLVRSVISYGSTILLTAKENIWKRLQTIQNKALKATLGFPIYTSTKYVHSVSNIQEIKAYSTTLFEQSITRARIYDDKITENNLLKIQLHIERSDI</sequence>
<dbReference type="Pfam" id="PF00078">
    <property type="entry name" value="RVT_1"/>
    <property type="match status" value="1"/>
</dbReference>
<dbReference type="PROSITE" id="PS50878">
    <property type="entry name" value="RT_POL"/>
    <property type="match status" value="1"/>
</dbReference>
<dbReference type="EMBL" id="CAJNOH010001459">
    <property type="protein sequence ID" value="CAF1219910.1"/>
    <property type="molecule type" value="Genomic_DNA"/>
</dbReference>
<dbReference type="PANTHER" id="PTHR33332">
    <property type="entry name" value="REVERSE TRANSCRIPTASE DOMAIN-CONTAINING PROTEIN"/>
    <property type="match status" value="1"/>
</dbReference>
<evidence type="ECO:0000313" key="3">
    <source>
        <dbReference type="EMBL" id="CAF1499640.1"/>
    </source>
</evidence>
<name>A0A814XSU7_9BILA</name>
<organism evidence="2 4">
    <name type="scientific">Rotaria sordida</name>
    <dbReference type="NCBI Taxonomy" id="392033"/>
    <lineage>
        <taxon>Eukaryota</taxon>
        <taxon>Metazoa</taxon>
        <taxon>Spiralia</taxon>
        <taxon>Gnathifera</taxon>
        <taxon>Rotifera</taxon>
        <taxon>Eurotatoria</taxon>
        <taxon>Bdelloidea</taxon>
        <taxon>Philodinida</taxon>
        <taxon>Philodinidae</taxon>
        <taxon>Rotaria</taxon>
    </lineage>
</organism>
<dbReference type="InterPro" id="IPR043502">
    <property type="entry name" value="DNA/RNA_pol_sf"/>
</dbReference>
<reference evidence="2" key="1">
    <citation type="submission" date="2021-02" db="EMBL/GenBank/DDBJ databases">
        <authorList>
            <person name="Nowell W R."/>
        </authorList>
    </citation>
    <scope>NUCLEOTIDE SEQUENCE</scope>
</reference>
<protein>
    <recommendedName>
        <fullName evidence="1">Reverse transcriptase domain-containing protein</fullName>
    </recommendedName>
</protein>
<evidence type="ECO:0000313" key="5">
    <source>
        <dbReference type="Proteomes" id="UP000663870"/>
    </source>
</evidence>
<evidence type="ECO:0000259" key="1">
    <source>
        <dbReference type="PROSITE" id="PS50878"/>
    </source>
</evidence>
<evidence type="ECO:0000313" key="4">
    <source>
        <dbReference type="Proteomes" id="UP000663854"/>
    </source>
</evidence>
<dbReference type="Proteomes" id="UP000663854">
    <property type="component" value="Unassembled WGS sequence"/>
</dbReference>
<keyword evidence="5" id="KW-1185">Reference proteome</keyword>
<evidence type="ECO:0000313" key="2">
    <source>
        <dbReference type="EMBL" id="CAF1219910.1"/>
    </source>
</evidence>
<gene>
    <name evidence="3" type="ORF">JXQ802_LOCUS40347</name>
    <name evidence="2" type="ORF">PYM288_LOCUS25820</name>
</gene>